<evidence type="ECO:0000313" key="2">
    <source>
        <dbReference type="Proteomes" id="UP000386847"/>
    </source>
</evidence>
<evidence type="ECO:0000313" key="1">
    <source>
        <dbReference type="EMBL" id="QGF24684.1"/>
    </source>
</evidence>
<dbReference type="InterPro" id="IPR023374">
    <property type="entry name" value="AttH-like_dom_sf"/>
</dbReference>
<dbReference type="Proteomes" id="UP000386847">
    <property type="component" value="Chromosome"/>
</dbReference>
<dbReference type="CDD" id="cd22187">
    <property type="entry name" value="asqI-like"/>
    <property type="match status" value="1"/>
</dbReference>
<dbReference type="RefSeq" id="WP_153573213.1">
    <property type="nucleotide sequence ID" value="NZ_CP045725.1"/>
</dbReference>
<dbReference type="KEGG" id="rain:Rai3103_14750"/>
<sequence length="374" mass="42186">MAHKHAQMVADPARIASLGLSDTIQSWEDGLRTDPRQHGQYEWWYFDARLDDGATLVISFSSKDMTHPNTGVKPLIIVDLDLPDGRKINKMVWFDPQVFSAATDRCDVRMGDNTFQGDLHDYAIHVALDDLLVDVRLHGTTEPWRPGAGHMAFGEGTDKVFAWLPSVPHGTVDVRYTVDGESHVSAGTGYHDHNWGNVPLPRVVNNWYWGRGSIGPYTFISSWIVAEKAYDYDSVPVFMLARDGKVIADDGSRVSFSKEDIFTDEITGKPVAGVTTYCYRDGAHRYVLTYRRADTILRNRFIELLKEPQRTAARLAGFDACHQRFVGEARLEVYEGDTLTYEGSAPAIWELMYFGKHDHELALARREQQGDADD</sequence>
<name>A0A5Q2FGL5_9ACTN</name>
<reference evidence="1 2" key="1">
    <citation type="submission" date="2019-10" db="EMBL/GenBank/DDBJ databases">
        <title>Genomic analysis of Raineyella sp. CBA3103.</title>
        <authorList>
            <person name="Roh S.W."/>
        </authorList>
    </citation>
    <scope>NUCLEOTIDE SEQUENCE [LARGE SCALE GENOMIC DNA]</scope>
    <source>
        <strain evidence="1 2">CBA3103</strain>
    </source>
</reference>
<dbReference type="EMBL" id="CP045725">
    <property type="protein sequence ID" value="QGF24684.1"/>
    <property type="molecule type" value="Genomic_DNA"/>
</dbReference>
<dbReference type="AlphaFoldDB" id="A0A5Q2FGL5"/>
<gene>
    <name evidence="1" type="ORF">Rai3103_14750</name>
</gene>
<proteinExistence type="predicted"/>
<organism evidence="1 2">
    <name type="scientific">Raineyella fluvialis</name>
    <dbReference type="NCBI Taxonomy" id="2662261"/>
    <lineage>
        <taxon>Bacteria</taxon>
        <taxon>Bacillati</taxon>
        <taxon>Actinomycetota</taxon>
        <taxon>Actinomycetes</taxon>
        <taxon>Propionibacteriales</taxon>
        <taxon>Propionibacteriaceae</taxon>
        <taxon>Raineyella</taxon>
    </lineage>
</organism>
<protein>
    <submittedName>
        <fullName evidence="1">Hydroxyneurosporene dehydrogenase</fullName>
    </submittedName>
</protein>
<dbReference type="SUPFAM" id="SSF159245">
    <property type="entry name" value="AttH-like"/>
    <property type="match status" value="1"/>
</dbReference>
<keyword evidence="2" id="KW-1185">Reference proteome</keyword>
<dbReference type="Gene3D" id="2.40.370.10">
    <property type="entry name" value="AttH-like domain"/>
    <property type="match status" value="1"/>
</dbReference>
<accession>A0A5Q2FGL5</accession>